<dbReference type="EMBL" id="FQUX01000002">
    <property type="protein sequence ID" value="SHE94590.1"/>
    <property type="molecule type" value="Genomic_DNA"/>
</dbReference>
<protein>
    <recommendedName>
        <fullName evidence="4">Tetratricopeptide repeat-containing protein</fullName>
    </recommendedName>
</protein>
<dbReference type="Pfam" id="PF19867">
    <property type="entry name" value="DUF6340"/>
    <property type="match status" value="1"/>
</dbReference>
<feature type="signal peptide" evidence="1">
    <location>
        <begin position="1"/>
        <end position="20"/>
    </location>
</feature>
<accession>A0A1M4XME5</accession>
<name>A0A1M4XME5_9FLAO</name>
<proteinExistence type="predicted"/>
<evidence type="ECO:0000313" key="3">
    <source>
        <dbReference type="Proteomes" id="UP000184406"/>
    </source>
</evidence>
<dbReference type="AlphaFoldDB" id="A0A1M4XME5"/>
<keyword evidence="1" id="KW-0732">Signal</keyword>
<feature type="chain" id="PRO_5012138088" description="Tetratricopeptide repeat-containing protein" evidence="1">
    <location>
        <begin position="21"/>
        <end position="349"/>
    </location>
</feature>
<reference evidence="3" key="1">
    <citation type="submission" date="2016-11" db="EMBL/GenBank/DDBJ databases">
        <authorList>
            <person name="Varghese N."/>
            <person name="Submissions S."/>
        </authorList>
    </citation>
    <scope>NUCLEOTIDE SEQUENCE [LARGE SCALE GENOMIC DNA]</scope>
    <source>
        <strain evidence="3">DSM 17539</strain>
    </source>
</reference>
<keyword evidence="3" id="KW-1185">Reference proteome</keyword>
<dbReference type="PROSITE" id="PS51257">
    <property type="entry name" value="PROKAR_LIPOPROTEIN"/>
    <property type="match status" value="1"/>
</dbReference>
<dbReference type="Proteomes" id="UP000184406">
    <property type="component" value="Unassembled WGS sequence"/>
</dbReference>
<sequence>MRKFCTQFFLLALLASFVGCGSTKEIVLQTLEPSPVHISQKIKRIGIVNRSILPELEEDEIGLNRMVAAEEQWLSEKGRNAALTGLFNELLKDNRFETVKILDSIPQEILHFEMGNDSISWTTVENICNTYDVDAIFSMAFFDTETKVSIKKTSMMQPNLMRVKVKVPAQELTLETLIENGWKIYYPNSKEIIDEIVFNDQVISIGKGTNPIEAYKAIEDRKETLVEQSKASGSNYGQRLLPFENSVERSYFARGTTNFEQASILVENGDWQGASQLWQKELDNTNSKIAGRACYNMAVLNEINGDLTAAMDWASKSYKVHEIKDAMEYLDILEYRLFQNQILEQQVSR</sequence>
<evidence type="ECO:0008006" key="4">
    <source>
        <dbReference type="Google" id="ProtNLM"/>
    </source>
</evidence>
<organism evidence="2 3">
    <name type="scientific">Arenibacter palladensis</name>
    <dbReference type="NCBI Taxonomy" id="237373"/>
    <lineage>
        <taxon>Bacteria</taxon>
        <taxon>Pseudomonadati</taxon>
        <taxon>Bacteroidota</taxon>
        <taxon>Flavobacteriia</taxon>
        <taxon>Flavobacteriales</taxon>
        <taxon>Flavobacteriaceae</taxon>
        <taxon>Arenibacter</taxon>
    </lineage>
</organism>
<gene>
    <name evidence="2" type="ORF">SAMN03080594_102126</name>
</gene>
<dbReference type="OrthoDB" id="632318at2"/>
<evidence type="ECO:0000313" key="2">
    <source>
        <dbReference type="EMBL" id="SHE94590.1"/>
    </source>
</evidence>
<dbReference type="InterPro" id="IPR045921">
    <property type="entry name" value="DUF6340"/>
</dbReference>
<evidence type="ECO:0000256" key="1">
    <source>
        <dbReference type="SAM" id="SignalP"/>
    </source>
</evidence>
<dbReference type="RefSeq" id="WP_072860998.1">
    <property type="nucleotide sequence ID" value="NZ_FQUX01000002.1"/>
</dbReference>